<protein>
    <submittedName>
        <fullName evidence="3">DUF3291 domain-containing protein</fullName>
    </submittedName>
</protein>
<sequence>MDRFIEVHFSIGVVVNLLAQHPRIVAGHPRTPHRTPKAQAAREGRPLLAESRTLRGDRRYLAPLAAALRKRAVGGAGAPEEVHFSDGGDRIHVIALWRSTTDLREFVEASHGDLLDFRALTGAFPRVGRVLWWAADGAAVTPEEAAARAEHLREHGPRPHAFTLGSPVPAPA</sequence>
<dbReference type="RefSeq" id="WP_330162165.1">
    <property type="nucleotide sequence ID" value="NZ_BAAAJA010000009.1"/>
</dbReference>
<name>A0ABU7L2D7_9ACTN</name>
<feature type="region of interest" description="Disordered" evidence="1">
    <location>
        <begin position="26"/>
        <end position="45"/>
    </location>
</feature>
<dbReference type="EMBL" id="JAUUCC010000177">
    <property type="protein sequence ID" value="MEE2055409.1"/>
    <property type="molecule type" value="Genomic_DNA"/>
</dbReference>
<evidence type="ECO:0000256" key="1">
    <source>
        <dbReference type="SAM" id="MobiDB-lite"/>
    </source>
</evidence>
<evidence type="ECO:0000259" key="2">
    <source>
        <dbReference type="Pfam" id="PF11695"/>
    </source>
</evidence>
<dbReference type="Proteomes" id="UP001348641">
    <property type="component" value="Unassembled WGS sequence"/>
</dbReference>
<gene>
    <name evidence="3" type="ORF">Q8A49_33430</name>
</gene>
<dbReference type="Pfam" id="PF11695">
    <property type="entry name" value="DUF3291"/>
    <property type="match status" value="1"/>
</dbReference>
<organism evidence="3 4">
    <name type="scientific">Nocardiopsis tropica</name>
    <dbReference type="NCBI Taxonomy" id="109330"/>
    <lineage>
        <taxon>Bacteria</taxon>
        <taxon>Bacillati</taxon>
        <taxon>Actinomycetota</taxon>
        <taxon>Actinomycetes</taxon>
        <taxon>Streptosporangiales</taxon>
        <taxon>Nocardiopsidaceae</taxon>
        <taxon>Nocardiopsis</taxon>
    </lineage>
</organism>
<dbReference type="InterPro" id="IPR021708">
    <property type="entry name" value="DUF3291"/>
</dbReference>
<reference evidence="3 4" key="1">
    <citation type="submission" date="2023-07" db="EMBL/GenBank/DDBJ databases">
        <authorList>
            <person name="Girao M."/>
            <person name="Carvalho M.F."/>
        </authorList>
    </citation>
    <scope>NUCLEOTIDE SEQUENCE [LARGE SCALE GENOMIC DNA]</scope>
    <source>
        <strain evidence="3 4">66/93</strain>
    </source>
</reference>
<evidence type="ECO:0000313" key="3">
    <source>
        <dbReference type="EMBL" id="MEE2055409.1"/>
    </source>
</evidence>
<feature type="domain" description="DUF3291" evidence="2">
    <location>
        <begin position="76"/>
        <end position="165"/>
    </location>
</feature>
<evidence type="ECO:0000313" key="4">
    <source>
        <dbReference type="Proteomes" id="UP001348641"/>
    </source>
</evidence>
<comment type="caution">
    <text evidence="3">The sequence shown here is derived from an EMBL/GenBank/DDBJ whole genome shotgun (WGS) entry which is preliminary data.</text>
</comment>
<accession>A0ABU7L2D7</accession>
<proteinExistence type="predicted"/>
<feature type="region of interest" description="Disordered" evidence="1">
    <location>
        <begin position="150"/>
        <end position="172"/>
    </location>
</feature>